<dbReference type="InParanoid" id="S8EIR0"/>
<feature type="compositionally biased region" description="Basic and acidic residues" evidence="1">
    <location>
        <begin position="226"/>
        <end position="236"/>
    </location>
</feature>
<feature type="compositionally biased region" description="Polar residues" evidence="1">
    <location>
        <begin position="451"/>
        <end position="462"/>
    </location>
</feature>
<gene>
    <name evidence="2" type="ORF">FOMPIDRAFT_1114320</name>
</gene>
<feature type="compositionally biased region" description="Polar residues" evidence="1">
    <location>
        <begin position="549"/>
        <end position="558"/>
    </location>
</feature>
<feature type="compositionally biased region" description="Pro residues" evidence="1">
    <location>
        <begin position="48"/>
        <end position="63"/>
    </location>
</feature>
<dbReference type="AlphaFoldDB" id="S8EIR0"/>
<accession>S8EIR0</accession>
<dbReference type="HOGENOM" id="CLU_311491_0_0_1"/>
<feature type="compositionally biased region" description="Polar residues" evidence="1">
    <location>
        <begin position="566"/>
        <end position="577"/>
    </location>
</feature>
<feature type="compositionally biased region" description="Low complexity" evidence="1">
    <location>
        <begin position="116"/>
        <end position="135"/>
    </location>
</feature>
<feature type="compositionally biased region" description="Low complexity" evidence="1">
    <location>
        <begin position="394"/>
        <end position="414"/>
    </location>
</feature>
<dbReference type="EMBL" id="KE504127">
    <property type="protein sequence ID" value="EPT04173.1"/>
    <property type="molecule type" value="Genomic_DNA"/>
</dbReference>
<evidence type="ECO:0000256" key="1">
    <source>
        <dbReference type="SAM" id="MobiDB-lite"/>
    </source>
</evidence>
<feature type="compositionally biased region" description="Low complexity" evidence="1">
    <location>
        <begin position="282"/>
        <end position="314"/>
    </location>
</feature>
<feature type="region of interest" description="Disordered" evidence="1">
    <location>
        <begin position="394"/>
        <end position="480"/>
    </location>
</feature>
<feature type="compositionally biased region" description="Pro residues" evidence="1">
    <location>
        <begin position="415"/>
        <end position="436"/>
    </location>
</feature>
<reference evidence="2 3" key="1">
    <citation type="journal article" date="2012" name="Science">
        <title>The Paleozoic origin of enzymatic lignin decomposition reconstructed from 31 fungal genomes.</title>
        <authorList>
            <person name="Floudas D."/>
            <person name="Binder M."/>
            <person name="Riley R."/>
            <person name="Barry K."/>
            <person name="Blanchette R.A."/>
            <person name="Henrissat B."/>
            <person name="Martinez A.T."/>
            <person name="Otillar R."/>
            <person name="Spatafora J.W."/>
            <person name="Yadav J.S."/>
            <person name="Aerts A."/>
            <person name="Benoit I."/>
            <person name="Boyd A."/>
            <person name="Carlson A."/>
            <person name="Copeland A."/>
            <person name="Coutinho P.M."/>
            <person name="de Vries R.P."/>
            <person name="Ferreira P."/>
            <person name="Findley K."/>
            <person name="Foster B."/>
            <person name="Gaskell J."/>
            <person name="Glotzer D."/>
            <person name="Gorecki P."/>
            <person name="Heitman J."/>
            <person name="Hesse C."/>
            <person name="Hori C."/>
            <person name="Igarashi K."/>
            <person name="Jurgens J.A."/>
            <person name="Kallen N."/>
            <person name="Kersten P."/>
            <person name="Kohler A."/>
            <person name="Kuees U."/>
            <person name="Kumar T.K.A."/>
            <person name="Kuo A."/>
            <person name="LaButti K."/>
            <person name="Larrondo L.F."/>
            <person name="Lindquist E."/>
            <person name="Ling A."/>
            <person name="Lombard V."/>
            <person name="Lucas S."/>
            <person name="Lundell T."/>
            <person name="Martin R."/>
            <person name="McLaughlin D.J."/>
            <person name="Morgenstern I."/>
            <person name="Morin E."/>
            <person name="Murat C."/>
            <person name="Nagy L.G."/>
            <person name="Nolan M."/>
            <person name="Ohm R.A."/>
            <person name="Patyshakuliyeva A."/>
            <person name="Rokas A."/>
            <person name="Ruiz-Duenas F.J."/>
            <person name="Sabat G."/>
            <person name="Salamov A."/>
            <person name="Samejima M."/>
            <person name="Schmutz J."/>
            <person name="Slot J.C."/>
            <person name="St John F."/>
            <person name="Stenlid J."/>
            <person name="Sun H."/>
            <person name="Sun S."/>
            <person name="Syed K."/>
            <person name="Tsang A."/>
            <person name="Wiebenga A."/>
            <person name="Young D."/>
            <person name="Pisabarro A."/>
            <person name="Eastwood D.C."/>
            <person name="Martin F."/>
            <person name="Cullen D."/>
            <person name="Grigoriev I.V."/>
            <person name="Hibbett D.S."/>
        </authorList>
    </citation>
    <scope>NUCLEOTIDE SEQUENCE</scope>
    <source>
        <strain evidence="3">FP-58527</strain>
    </source>
</reference>
<name>S8EIR0_FOMSC</name>
<evidence type="ECO:0008006" key="4">
    <source>
        <dbReference type="Google" id="ProtNLM"/>
    </source>
</evidence>
<feature type="region of interest" description="Disordered" evidence="1">
    <location>
        <begin position="226"/>
        <end position="248"/>
    </location>
</feature>
<evidence type="ECO:0000313" key="2">
    <source>
        <dbReference type="EMBL" id="EPT04173.1"/>
    </source>
</evidence>
<organism evidence="2 3">
    <name type="scientific">Fomitopsis schrenkii</name>
    <name type="common">Brown rot fungus</name>
    <dbReference type="NCBI Taxonomy" id="2126942"/>
    <lineage>
        <taxon>Eukaryota</taxon>
        <taxon>Fungi</taxon>
        <taxon>Dikarya</taxon>
        <taxon>Basidiomycota</taxon>
        <taxon>Agaricomycotina</taxon>
        <taxon>Agaricomycetes</taxon>
        <taxon>Polyporales</taxon>
        <taxon>Fomitopsis</taxon>
    </lineage>
</organism>
<feature type="compositionally biased region" description="Low complexity" evidence="1">
    <location>
        <begin position="582"/>
        <end position="604"/>
    </location>
</feature>
<feature type="region of interest" description="Disordered" evidence="1">
    <location>
        <begin position="281"/>
        <end position="347"/>
    </location>
</feature>
<keyword evidence="3" id="KW-1185">Reference proteome</keyword>
<feature type="compositionally biased region" description="Polar residues" evidence="1">
    <location>
        <begin position="524"/>
        <end position="541"/>
    </location>
</feature>
<dbReference type="OrthoDB" id="2245455at2759"/>
<dbReference type="STRING" id="743788.S8EIR0"/>
<protein>
    <recommendedName>
        <fullName evidence="4">MIT domain-containing protein</fullName>
    </recommendedName>
</protein>
<feature type="region of interest" description="Disordered" evidence="1">
    <location>
        <begin position="44"/>
        <end position="83"/>
    </location>
</feature>
<dbReference type="PANTHER" id="PTHR37327:SF1">
    <property type="entry name" value="MICROTUBULE INTERACTING AND TRANSPORT DOMAIN-CONTAINING PROTEIN"/>
    <property type="match status" value="1"/>
</dbReference>
<dbReference type="PANTHER" id="PTHR37327">
    <property type="entry name" value="CHROMOSOME 1, WHOLE GENOME SHOTGUN SEQUENCE"/>
    <property type="match status" value="1"/>
</dbReference>
<feature type="region of interest" description="Disordered" evidence="1">
    <location>
        <begin position="116"/>
        <end position="183"/>
    </location>
</feature>
<feature type="region of interest" description="Disordered" evidence="1">
    <location>
        <begin position="493"/>
        <end position="604"/>
    </location>
</feature>
<evidence type="ECO:0000313" key="3">
    <source>
        <dbReference type="Proteomes" id="UP000015241"/>
    </source>
</evidence>
<feature type="compositionally biased region" description="Polar residues" evidence="1">
    <location>
        <begin position="146"/>
        <end position="157"/>
    </location>
</feature>
<dbReference type="Proteomes" id="UP000015241">
    <property type="component" value="Unassembled WGS sequence"/>
</dbReference>
<proteinExistence type="predicted"/>
<dbReference type="eggNOG" id="ENOG502QZS0">
    <property type="taxonomic scope" value="Eukaryota"/>
</dbReference>
<feature type="compositionally biased region" description="Polar residues" evidence="1">
    <location>
        <begin position="619"/>
        <end position="644"/>
    </location>
</feature>
<feature type="region of interest" description="Disordered" evidence="1">
    <location>
        <begin position="619"/>
        <end position="652"/>
    </location>
</feature>
<sequence>MELEYQTHPIPIVHQSRAWHNQDTVGGPVVPTSTSTFVSRRRSVINHAPPPGPPPSQPIPSVPALPTTHYGLHDRAPGVLDYDNGTSSQIHAYSRPSGSPNLVAIASYSQARLAAASSSGTSPPPSASSSSDNLSDPPPRSMLRANIQSRQTATTTHDIAPDRLLLSPPESRPSESRPSSRRALTKALELAREAVRLDSTNDDPYAAVVAYGHSVALLSQVMERVMRGEDSTESHRKQNGRRRSVVAQEEEVRRLKAIHDTYAERMNILSSIYSIPVPQYSPPSVHSSSFSHSSNSTRPSSPASTSPTSDSSDSGLVHASVRHRSGEVPRNSGDTVRAQERDDDELSAEEAIGTALSTSTTIITGGRVPSASSPSAHPYAFSAVTPATPASASSASARLSATPAARSRARASSILPPPAPPPTTTLPPTPPGPPAEPALLSAQDTGRLRGSSISHSRNNSGGRLSALPEERREDGLPSSDHILLEEPTRSRFMPLQHNHDDHPLPPLPTPSSPEIATTPRLYSANGQVSEPASPHASSHFTTPRPRGGSTFSSRSEATPTKMPPLINTSPVMGTISQRRVKTSAPPSSTPSSSPTDSTTSAASVPSMGRVVNALPASALSSAGRTRASSQPARRPSVASSTSSYFPPGATMVPGTAPVPRKVSMPYSRLNPNAPPSISVNTALMSPPLGPMAPLVPPPPIPYTNIPTAPLSPLPSLAPPDPLRKPYHMMSLLRQTMTSKTGGYITRRLHVPQEVWSQGGAKLTNIPEKIRIVEVLCSALEELQNWSVEYFGAGSVSSGMALGIGAIGRREGEGWSIKMEEFANVCDGVVGGFGKKLGVGEGFVMKKSSGVTAWRGKLLDKFTNGKNLDSPASYVQGLSKLFQMVQILDEHTKAATSIPPAPLYAVFPMDIRQGLEFKLRHSSEFFAKVVLTFVISDMSLLLDKYVKKCEKWLAE</sequence>